<dbReference type="HOGENOM" id="CLU_2955225_0_0_6"/>
<dbReference type="Proteomes" id="UP000008315">
    <property type="component" value="Chromosome"/>
</dbReference>
<dbReference type="AlphaFoldDB" id="G4SZ38"/>
<protein>
    <submittedName>
        <fullName evidence="1">Uncharacterized protein</fullName>
    </submittedName>
</protein>
<name>G4SZ38_META2</name>
<sequence>MVTRNNPKIYATADGARQISENPLALKLRRMPMIAEVSAEQNTTTILLLPYILKKWLTL</sequence>
<accession>G4SZ38</accession>
<evidence type="ECO:0000313" key="2">
    <source>
        <dbReference type="Proteomes" id="UP000008315"/>
    </source>
</evidence>
<proteinExistence type="predicted"/>
<organism evidence="1 2">
    <name type="scientific">Methylotuvimicrobium alcaliphilum (strain DSM 19304 / NCIMB 14124 / VKM B-2133 / 20Z)</name>
    <name type="common">Methylomicrobium alcaliphilum</name>
    <dbReference type="NCBI Taxonomy" id="1091494"/>
    <lineage>
        <taxon>Bacteria</taxon>
        <taxon>Pseudomonadati</taxon>
        <taxon>Pseudomonadota</taxon>
        <taxon>Gammaproteobacteria</taxon>
        <taxon>Methylococcales</taxon>
        <taxon>Methylococcaceae</taxon>
        <taxon>Methylotuvimicrobium</taxon>
    </lineage>
</organism>
<dbReference type="STRING" id="1091494.MEALZ_3837"/>
<gene>
    <name evidence="1" type="ordered locus">MEALZ_3837</name>
</gene>
<evidence type="ECO:0000313" key="1">
    <source>
        <dbReference type="EMBL" id="CCE25492.1"/>
    </source>
</evidence>
<keyword evidence="2" id="KW-1185">Reference proteome</keyword>
<dbReference type="KEGG" id="mah:MEALZ_3837"/>
<reference evidence="2" key="1">
    <citation type="journal article" date="2012" name="J. Bacteriol.">
        <title>Genome sequence of the haloalkaliphilic methanotrophic bacterium Methylomicrobium alcaliphilum 20Z.</title>
        <authorList>
            <person name="Vuilleumier S."/>
            <person name="Khmelenina V.N."/>
            <person name="Bringel F."/>
            <person name="Reshetnikov A.S."/>
            <person name="Lajus A."/>
            <person name="Mangenot S."/>
            <person name="Rouy Z."/>
            <person name="Op den Camp H.J."/>
            <person name="Jetten M.S."/>
            <person name="Dispirito A.A."/>
            <person name="Dunfield P."/>
            <person name="Klotz M.G."/>
            <person name="Semrau J.D."/>
            <person name="Stein L.Y."/>
            <person name="Barbe V."/>
            <person name="Medigue C."/>
            <person name="Trotsenko Y.A."/>
            <person name="Kalyuzhnaya M.G."/>
        </authorList>
    </citation>
    <scope>NUCLEOTIDE SEQUENCE [LARGE SCALE GENOMIC DNA]</scope>
    <source>
        <strain evidence="2">DSM 19304 / NCIMB 14124 / VKM B-2133 / 20Z</strain>
    </source>
</reference>
<dbReference type="EMBL" id="FO082060">
    <property type="protein sequence ID" value="CCE25492.1"/>
    <property type="molecule type" value="Genomic_DNA"/>
</dbReference>